<evidence type="ECO:0000313" key="1">
    <source>
        <dbReference type="EMBL" id="KAI9508879.1"/>
    </source>
</evidence>
<dbReference type="Proteomes" id="UP001207468">
    <property type="component" value="Unassembled WGS sequence"/>
</dbReference>
<keyword evidence="2" id="KW-1185">Reference proteome</keyword>
<organism evidence="1 2">
    <name type="scientific">Russula earlei</name>
    <dbReference type="NCBI Taxonomy" id="71964"/>
    <lineage>
        <taxon>Eukaryota</taxon>
        <taxon>Fungi</taxon>
        <taxon>Dikarya</taxon>
        <taxon>Basidiomycota</taxon>
        <taxon>Agaricomycotina</taxon>
        <taxon>Agaricomycetes</taxon>
        <taxon>Russulales</taxon>
        <taxon>Russulaceae</taxon>
        <taxon>Russula</taxon>
    </lineage>
</organism>
<evidence type="ECO:0000313" key="2">
    <source>
        <dbReference type="Proteomes" id="UP001207468"/>
    </source>
</evidence>
<comment type="caution">
    <text evidence="1">The sequence shown here is derived from an EMBL/GenBank/DDBJ whole genome shotgun (WGS) entry which is preliminary data.</text>
</comment>
<name>A0ACC0UAZ4_9AGAM</name>
<gene>
    <name evidence="1" type="ORF">F5148DRAFT_832581</name>
</gene>
<reference evidence="1" key="1">
    <citation type="submission" date="2021-03" db="EMBL/GenBank/DDBJ databases">
        <title>Evolutionary priming and transition to the ectomycorrhizal habit in an iconic lineage of mushroom-forming fungi: is preadaptation a requirement?</title>
        <authorList>
            <consortium name="DOE Joint Genome Institute"/>
            <person name="Looney B.P."/>
            <person name="Miyauchi S."/>
            <person name="Morin E."/>
            <person name="Drula E."/>
            <person name="Courty P.E."/>
            <person name="Chicoki N."/>
            <person name="Fauchery L."/>
            <person name="Kohler A."/>
            <person name="Kuo A."/>
            <person name="LaButti K."/>
            <person name="Pangilinan J."/>
            <person name="Lipzen A."/>
            <person name="Riley R."/>
            <person name="Andreopoulos W."/>
            <person name="He G."/>
            <person name="Johnson J."/>
            <person name="Barry K.W."/>
            <person name="Grigoriev I.V."/>
            <person name="Nagy L."/>
            <person name="Hibbett D."/>
            <person name="Henrissat B."/>
            <person name="Matheny P.B."/>
            <person name="Labbe J."/>
            <person name="Martin A.F."/>
        </authorList>
    </citation>
    <scope>NUCLEOTIDE SEQUENCE</scope>
    <source>
        <strain evidence="1">BPL698</strain>
    </source>
</reference>
<proteinExistence type="predicted"/>
<sequence>MSFFKDIGRSIQRPNPNRSRRSPTPTSSTFPNAISTDSASAPPQSPLASAPAIQKPLYLCSPFVEAALVKGNFKTIVMLPKYVDIMEWVAVNIFDFFQNLNMFYGVISECCTQQSCPTMSASATLNYTWINQDRKSVQLPAPTYIDYVMTWVQNLLDDENTFPTKSGQDFPASFPSTIKHVYRQLLRVFAHIYHAHYSQILHLRSEPHFNSLFAHFLAFGREYELLDIKDVRGTLNAPVVGIGALWERWREMGILES</sequence>
<accession>A0ACC0UAZ4</accession>
<protein>
    <submittedName>
        <fullName evidence="1">Mob1/phocein</fullName>
    </submittedName>
</protein>
<dbReference type="EMBL" id="JAGFNK010000077">
    <property type="protein sequence ID" value="KAI9508879.1"/>
    <property type="molecule type" value="Genomic_DNA"/>
</dbReference>